<dbReference type="GO" id="GO:0031410">
    <property type="term" value="C:cytoplasmic vesicle"/>
    <property type="evidence" value="ECO:0007669"/>
    <property type="project" value="UniProtKB-KW"/>
</dbReference>
<evidence type="ECO:0000313" key="8">
    <source>
        <dbReference type="Proteomes" id="UP000291116"/>
    </source>
</evidence>
<keyword evidence="3 6" id="KW-1133">Transmembrane helix</keyword>
<keyword evidence="1 6" id="KW-0812">Transmembrane</keyword>
<dbReference type="GO" id="GO:0070072">
    <property type="term" value="P:vacuolar proton-transporting V-type ATPase complex assembly"/>
    <property type="evidence" value="ECO:0007669"/>
    <property type="project" value="InterPro"/>
</dbReference>
<dbReference type="OrthoDB" id="35814at2759"/>
<keyword evidence="2" id="KW-0256">Endoplasmic reticulum</keyword>
<keyword evidence="5" id="KW-0968">Cytoplasmic vesicle</keyword>
<evidence type="ECO:0000256" key="6">
    <source>
        <dbReference type="SAM" id="Phobius"/>
    </source>
</evidence>
<feature type="transmembrane region" description="Helical" evidence="6">
    <location>
        <begin position="20"/>
        <end position="37"/>
    </location>
</feature>
<protein>
    <recommendedName>
        <fullName evidence="9">Vacuolar ATPase assembly integral membrane protein VMA21 homolog</fullName>
    </recommendedName>
</protein>
<keyword evidence="8" id="KW-1185">Reference proteome</keyword>
<dbReference type="InterPro" id="IPR019013">
    <property type="entry name" value="Vma21"/>
</dbReference>
<dbReference type="EMBL" id="CAACVS010000602">
    <property type="protein sequence ID" value="VEU43931.1"/>
    <property type="molecule type" value="Genomic_DNA"/>
</dbReference>
<sequence>MGFSVLLTPENRDTGRKLGIATALMFTLPFIAFYIMMEICKEKKNPENWAGAAAIVTTNLIVAGYCYIAYIEDIDDNDEDGPRQGAAKQRVD</sequence>
<dbReference type="Proteomes" id="UP000291116">
    <property type="component" value="Unassembled WGS sequence"/>
</dbReference>
<feature type="transmembrane region" description="Helical" evidence="6">
    <location>
        <begin position="49"/>
        <end position="70"/>
    </location>
</feature>
<accession>A0A448ZPG5</accession>
<proteinExistence type="predicted"/>
<evidence type="ECO:0000313" key="7">
    <source>
        <dbReference type="EMBL" id="VEU43931.1"/>
    </source>
</evidence>
<reference evidence="7 8" key="1">
    <citation type="submission" date="2019-01" db="EMBL/GenBank/DDBJ databases">
        <authorList>
            <person name="Ferrante I. M."/>
        </authorList>
    </citation>
    <scope>NUCLEOTIDE SEQUENCE [LARGE SCALE GENOMIC DNA]</scope>
    <source>
        <strain evidence="7 8">B856</strain>
    </source>
</reference>
<name>A0A448ZPG5_9STRA</name>
<gene>
    <name evidence="7" type="ORF">PSNMU_V1.4_AUG-EV-PASAV3_0110340</name>
</gene>
<organism evidence="7 8">
    <name type="scientific">Pseudo-nitzschia multistriata</name>
    <dbReference type="NCBI Taxonomy" id="183589"/>
    <lineage>
        <taxon>Eukaryota</taxon>
        <taxon>Sar</taxon>
        <taxon>Stramenopiles</taxon>
        <taxon>Ochrophyta</taxon>
        <taxon>Bacillariophyta</taxon>
        <taxon>Bacillariophyceae</taxon>
        <taxon>Bacillariophycidae</taxon>
        <taxon>Bacillariales</taxon>
        <taxon>Bacillariaceae</taxon>
        <taxon>Pseudo-nitzschia</taxon>
    </lineage>
</organism>
<keyword evidence="4 6" id="KW-0472">Membrane</keyword>
<evidence type="ECO:0000256" key="4">
    <source>
        <dbReference type="ARBA" id="ARBA00023136"/>
    </source>
</evidence>
<evidence type="ECO:0000256" key="1">
    <source>
        <dbReference type="ARBA" id="ARBA00022692"/>
    </source>
</evidence>
<evidence type="ECO:0000256" key="3">
    <source>
        <dbReference type="ARBA" id="ARBA00022989"/>
    </source>
</evidence>
<evidence type="ECO:0000256" key="2">
    <source>
        <dbReference type="ARBA" id="ARBA00022824"/>
    </source>
</evidence>
<dbReference type="Pfam" id="PF09446">
    <property type="entry name" value="VMA21"/>
    <property type="match status" value="1"/>
</dbReference>
<evidence type="ECO:0000256" key="5">
    <source>
        <dbReference type="ARBA" id="ARBA00023329"/>
    </source>
</evidence>
<evidence type="ECO:0008006" key="9">
    <source>
        <dbReference type="Google" id="ProtNLM"/>
    </source>
</evidence>
<dbReference type="AlphaFoldDB" id="A0A448ZPG5"/>